<organism evidence="2 3">
    <name type="scientific">Actinomadura yumaensis</name>
    <dbReference type="NCBI Taxonomy" id="111807"/>
    <lineage>
        <taxon>Bacteria</taxon>
        <taxon>Bacillati</taxon>
        <taxon>Actinomycetota</taxon>
        <taxon>Actinomycetes</taxon>
        <taxon>Streptosporangiales</taxon>
        <taxon>Thermomonosporaceae</taxon>
        <taxon>Actinomadura</taxon>
    </lineage>
</organism>
<evidence type="ECO:0000313" key="2">
    <source>
        <dbReference type="EMBL" id="MFC6884032.1"/>
    </source>
</evidence>
<dbReference type="Proteomes" id="UP001596380">
    <property type="component" value="Unassembled WGS sequence"/>
</dbReference>
<dbReference type="InterPro" id="IPR010427">
    <property type="entry name" value="DUF1023"/>
</dbReference>
<reference evidence="3" key="1">
    <citation type="journal article" date="2019" name="Int. J. Syst. Evol. Microbiol.">
        <title>The Global Catalogue of Microorganisms (GCM) 10K type strain sequencing project: providing services to taxonomists for standard genome sequencing and annotation.</title>
        <authorList>
            <consortium name="The Broad Institute Genomics Platform"/>
            <consortium name="The Broad Institute Genome Sequencing Center for Infectious Disease"/>
            <person name="Wu L."/>
            <person name="Ma J."/>
        </authorList>
    </citation>
    <scope>NUCLEOTIDE SEQUENCE [LARGE SCALE GENOMIC DNA]</scope>
    <source>
        <strain evidence="3">JCM 3369</strain>
    </source>
</reference>
<feature type="domain" description="DUF1023" evidence="1">
    <location>
        <begin position="100"/>
        <end position="277"/>
    </location>
</feature>
<gene>
    <name evidence="2" type="ORF">ACFQKB_30030</name>
</gene>
<dbReference type="RefSeq" id="WP_160823295.1">
    <property type="nucleotide sequence ID" value="NZ_JBHSXS010000023.1"/>
</dbReference>
<keyword evidence="3" id="KW-1185">Reference proteome</keyword>
<protein>
    <submittedName>
        <fullName evidence="2">Alpha/beta hydrolase</fullName>
    </submittedName>
</protein>
<accession>A0ABW2CQP4</accession>
<dbReference type="Pfam" id="PF06259">
    <property type="entry name" value="Abhydrolase_8"/>
    <property type="match status" value="1"/>
</dbReference>
<name>A0ABW2CQP4_9ACTN</name>
<sequence>MPSLADRRRPYRLRRAAAVVAALAAIGALTAGTSRAEVYAPPSVAPAAPDLTAPALTSRYAAVRDDIGRARATAERVRDGGRARALSRFLAPGRTFLSFDARGEGRAVEVVGDLARADRIAVVVPGADGSLTNFDSWKWAGGGARALSRQAASSAPGTRLAVVAWLGYASPSTRSAAVLTAGRAGTGARELRRFVTGLHRVNGRAGIGLLCHSYGTVVCAKAGAGAGRDGAPGLPVDEIALYGSPGTTLDDAAGLRTRARVWAGRSGGDWTRFVPKIRFAGLGFGRDPVSPAFGAARFDAGTGPHSAYLKPGSPSLRNLALIALARDSEVTHA</sequence>
<evidence type="ECO:0000259" key="1">
    <source>
        <dbReference type="Pfam" id="PF06259"/>
    </source>
</evidence>
<dbReference type="EMBL" id="JBHSXS010000023">
    <property type="protein sequence ID" value="MFC6884032.1"/>
    <property type="molecule type" value="Genomic_DNA"/>
</dbReference>
<keyword evidence="2" id="KW-0378">Hydrolase</keyword>
<comment type="caution">
    <text evidence="2">The sequence shown here is derived from an EMBL/GenBank/DDBJ whole genome shotgun (WGS) entry which is preliminary data.</text>
</comment>
<evidence type="ECO:0000313" key="3">
    <source>
        <dbReference type="Proteomes" id="UP001596380"/>
    </source>
</evidence>
<proteinExistence type="predicted"/>
<dbReference type="GO" id="GO:0016787">
    <property type="term" value="F:hydrolase activity"/>
    <property type="evidence" value="ECO:0007669"/>
    <property type="project" value="UniProtKB-KW"/>
</dbReference>